<evidence type="ECO:0000256" key="8">
    <source>
        <dbReference type="ARBA" id="ARBA00023229"/>
    </source>
</evidence>
<keyword evidence="4 10" id="KW-0808">Transferase</keyword>
<evidence type="ECO:0000256" key="7">
    <source>
        <dbReference type="ARBA" id="ARBA00022840"/>
    </source>
</evidence>
<dbReference type="InterPro" id="IPR004424">
    <property type="entry name" value="IspE"/>
</dbReference>
<comment type="caution">
    <text evidence="13">The sequence shown here is derived from an EMBL/GenBank/DDBJ whole genome shotgun (WGS) entry which is preliminary data.</text>
</comment>
<comment type="function">
    <text evidence="10">Catalyzes the phosphorylation of the position 2 hydroxy group of 4-diphosphocytidyl-2C-methyl-D-erythritol.</text>
</comment>
<feature type="domain" description="GHMP kinase C-terminal" evidence="12">
    <location>
        <begin position="232"/>
        <end position="276"/>
    </location>
</feature>
<evidence type="ECO:0000256" key="3">
    <source>
        <dbReference type="ARBA" id="ARBA00017473"/>
    </source>
</evidence>
<evidence type="ECO:0000256" key="6">
    <source>
        <dbReference type="ARBA" id="ARBA00022777"/>
    </source>
</evidence>
<dbReference type="GO" id="GO:0016114">
    <property type="term" value="P:terpenoid biosynthetic process"/>
    <property type="evidence" value="ECO:0007669"/>
    <property type="project" value="UniProtKB-UniRule"/>
</dbReference>
<dbReference type="Pfam" id="PF00288">
    <property type="entry name" value="GHMP_kinases_N"/>
    <property type="match status" value="1"/>
</dbReference>
<evidence type="ECO:0000256" key="4">
    <source>
        <dbReference type="ARBA" id="ARBA00022679"/>
    </source>
</evidence>
<evidence type="ECO:0000313" key="13">
    <source>
        <dbReference type="EMBL" id="RBP37971.1"/>
    </source>
</evidence>
<reference evidence="13 14" key="1">
    <citation type="submission" date="2018-06" db="EMBL/GenBank/DDBJ databases">
        <title>Genomic Encyclopedia of Type Strains, Phase IV (KMG-IV): sequencing the most valuable type-strain genomes for metagenomic binning, comparative biology and taxonomic classification.</title>
        <authorList>
            <person name="Goeker M."/>
        </authorList>
    </citation>
    <scope>NUCLEOTIDE SEQUENCE [LARGE SCALE GENOMIC DNA]</scope>
    <source>
        <strain evidence="13 14">DSM 25520</strain>
    </source>
</reference>
<dbReference type="InterPro" id="IPR014721">
    <property type="entry name" value="Ribsml_uS5_D2-typ_fold_subgr"/>
</dbReference>
<dbReference type="GO" id="GO:0005524">
    <property type="term" value="F:ATP binding"/>
    <property type="evidence" value="ECO:0007669"/>
    <property type="project" value="UniProtKB-UniRule"/>
</dbReference>
<evidence type="ECO:0000256" key="1">
    <source>
        <dbReference type="ARBA" id="ARBA00009684"/>
    </source>
</evidence>
<comment type="catalytic activity">
    <reaction evidence="10">
        <text>4-CDP-2-C-methyl-D-erythritol + ATP = 4-CDP-2-C-methyl-D-erythritol 2-phosphate + ADP + H(+)</text>
        <dbReference type="Rhea" id="RHEA:18437"/>
        <dbReference type="ChEBI" id="CHEBI:15378"/>
        <dbReference type="ChEBI" id="CHEBI:30616"/>
        <dbReference type="ChEBI" id="CHEBI:57823"/>
        <dbReference type="ChEBI" id="CHEBI:57919"/>
        <dbReference type="ChEBI" id="CHEBI:456216"/>
        <dbReference type="EC" id="2.7.1.148"/>
    </reaction>
</comment>
<dbReference type="InterPro" id="IPR036554">
    <property type="entry name" value="GHMP_kinase_C_sf"/>
</dbReference>
<dbReference type="GO" id="GO:0019288">
    <property type="term" value="P:isopentenyl diphosphate biosynthetic process, methylerythritol 4-phosphate pathway"/>
    <property type="evidence" value="ECO:0007669"/>
    <property type="project" value="UniProtKB-UniRule"/>
</dbReference>
<feature type="active site" evidence="10">
    <location>
        <position position="11"/>
    </location>
</feature>
<dbReference type="InterPro" id="IPR020568">
    <property type="entry name" value="Ribosomal_Su5_D2-typ_SF"/>
</dbReference>
<comment type="similarity">
    <text evidence="1 10">Belongs to the GHMP kinase family. IspE subfamily.</text>
</comment>
<name>A0A366H741_9BURK</name>
<dbReference type="PIRSF" id="PIRSF010376">
    <property type="entry name" value="IspE"/>
    <property type="match status" value="1"/>
</dbReference>
<evidence type="ECO:0000256" key="5">
    <source>
        <dbReference type="ARBA" id="ARBA00022741"/>
    </source>
</evidence>
<keyword evidence="5 10" id="KW-0547">Nucleotide-binding</keyword>
<dbReference type="SUPFAM" id="SSF54211">
    <property type="entry name" value="Ribosomal protein S5 domain 2-like"/>
    <property type="match status" value="1"/>
</dbReference>
<dbReference type="GO" id="GO:0050515">
    <property type="term" value="F:4-(cytidine 5'-diphospho)-2-C-methyl-D-erythritol kinase activity"/>
    <property type="evidence" value="ECO:0007669"/>
    <property type="project" value="UniProtKB-UniRule"/>
</dbReference>
<feature type="binding site" evidence="10">
    <location>
        <begin position="94"/>
        <end position="104"/>
    </location>
    <ligand>
        <name>ATP</name>
        <dbReference type="ChEBI" id="CHEBI:30616"/>
    </ligand>
</feature>
<feature type="active site" evidence="10">
    <location>
        <position position="136"/>
    </location>
</feature>
<evidence type="ECO:0000256" key="9">
    <source>
        <dbReference type="ARBA" id="ARBA00032554"/>
    </source>
</evidence>
<evidence type="ECO:0000313" key="14">
    <source>
        <dbReference type="Proteomes" id="UP000253628"/>
    </source>
</evidence>
<comment type="pathway">
    <text evidence="10">Isoprenoid biosynthesis; isopentenyl diphosphate biosynthesis via DXP pathway; isopentenyl diphosphate from 1-deoxy-D-xylulose 5-phosphate: step 3/6.</text>
</comment>
<evidence type="ECO:0000256" key="10">
    <source>
        <dbReference type="HAMAP-Rule" id="MF_00061"/>
    </source>
</evidence>
<dbReference type="PANTHER" id="PTHR43527:SF2">
    <property type="entry name" value="4-DIPHOSPHOCYTIDYL-2-C-METHYL-D-ERYTHRITOL KINASE, CHLOROPLASTIC"/>
    <property type="match status" value="1"/>
</dbReference>
<keyword evidence="8 10" id="KW-0414">Isoprene biosynthesis</keyword>
<dbReference type="EMBL" id="QNRQ01000008">
    <property type="protein sequence ID" value="RBP37971.1"/>
    <property type="molecule type" value="Genomic_DNA"/>
</dbReference>
<accession>A0A366H741</accession>
<dbReference type="NCBIfam" id="TIGR00154">
    <property type="entry name" value="ispE"/>
    <property type="match status" value="1"/>
</dbReference>
<dbReference type="Proteomes" id="UP000253628">
    <property type="component" value="Unassembled WGS sequence"/>
</dbReference>
<dbReference type="SUPFAM" id="SSF55060">
    <property type="entry name" value="GHMP Kinase, C-terminal domain"/>
    <property type="match status" value="1"/>
</dbReference>
<keyword evidence="14" id="KW-1185">Reference proteome</keyword>
<protein>
    <recommendedName>
        <fullName evidence="3 10">4-diphosphocytidyl-2-C-methyl-D-erythritol kinase</fullName>
        <shortName evidence="10">CMK</shortName>
        <ecNumber evidence="2 10">2.7.1.148</ecNumber>
    </recommendedName>
    <alternativeName>
        <fullName evidence="9 10">4-(cytidine-5'-diphospho)-2-C-methyl-D-erythritol kinase</fullName>
    </alternativeName>
</protein>
<evidence type="ECO:0000259" key="11">
    <source>
        <dbReference type="Pfam" id="PF00288"/>
    </source>
</evidence>
<keyword evidence="6 10" id="KW-0418">Kinase</keyword>
<dbReference type="PANTHER" id="PTHR43527">
    <property type="entry name" value="4-DIPHOSPHOCYTIDYL-2-C-METHYL-D-ERYTHRITOL KINASE, CHLOROPLASTIC"/>
    <property type="match status" value="1"/>
</dbReference>
<dbReference type="Gene3D" id="3.30.70.890">
    <property type="entry name" value="GHMP kinase, C-terminal domain"/>
    <property type="match status" value="1"/>
</dbReference>
<feature type="domain" description="GHMP kinase N-terminal" evidence="11">
    <location>
        <begin position="67"/>
        <end position="144"/>
    </location>
</feature>
<dbReference type="RefSeq" id="WP_113934120.1">
    <property type="nucleotide sequence ID" value="NZ_JACCEU010000009.1"/>
</dbReference>
<dbReference type="InterPro" id="IPR006204">
    <property type="entry name" value="GHMP_kinase_N_dom"/>
</dbReference>
<dbReference type="Pfam" id="PF08544">
    <property type="entry name" value="GHMP_kinases_C"/>
    <property type="match status" value="1"/>
</dbReference>
<dbReference type="AlphaFoldDB" id="A0A366H741"/>
<organism evidence="13 14">
    <name type="scientific">Eoetvoesiella caeni</name>
    <dbReference type="NCBI Taxonomy" id="645616"/>
    <lineage>
        <taxon>Bacteria</taxon>
        <taxon>Pseudomonadati</taxon>
        <taxon>Pseudomonadota</taxon>
        <taxon>Betaproteobacteria</taxon>
        <taxon>Burkholderiales</taxon>
        <taxon>Alcaligenaceae</taxon>
        <taxon>Eoetvoesiella</taxon>
    </lineage>
</organism>
<keyword evidence="7 10" id="KW-0067">ATP-binding</keyword>
<dbReference type="UniPathway" id="UPA00056">
    <property type="reaction ID" value="UER00094"/>
</dbReference>
<dbReference type="HAMAP" id="MF_00061">
    <property type="entry name" value="IspE"/>
    <property type="match status" value="1"/>
</dbReference>
<dbReference type="OrthoDB" id="9809438at2"/>
<proteinExistence type="inferred from homology"/>
<dbReference type="EC" id="2.7.1.148" evidence="2 10"/>
<gene>
    <name evidence="10" type="primary">ispE</name>
    <name evidence="13" type="ORF">DFR37_108154</name>
</gene>
<evidence type="ECO:0000256" key="2">
    <source>
        <dbReference type="ARBA" id="ARBA00012052"/>
    </source>
</evidence>
<sequence length="325" mass="35015">MTLYDVPAPAKINLFLHVVGKRPDGYHLLQSVFRFIGLYDTLNFDLRADGRIMCDSTIEGLDPADDLVVRAAKALQQAAGCRYGVQINYVKRIPSGGGLGGGSSDAASTLIALNRLWGTGLSRAELMRLALPLGADVPVFVFGQPAFAEGIGEILSPVDVPERAYLVVEPSQKVPTGGIFSSPDLTRDSPSFKMSVFTDWQTIEAGKKAGLTDKAVFSRSGTGTAQYASTALFGRNDLEPVVFEKYPAVRQAADCLLEAGIQPRMTGSGACLFVEFVSIEQAVRCQNEIIGKIHRESGGSGKEVIDNVWACPGLTDHPLRHWLQN</sequence>
<dbReference type="Gene3D" id="3.30.230.10">
    <property type="match status" value="1"/>
</dbReference>
<dbReference type="InterPro" id="IPR013750">
    <property type="entry name" value="GHMP_kinase_C_dom"/>
</dbReference>
<evidence type="ECO:0000259" key="12">
    <source>
        <dbReference type="Pfam" id="PF08544"/>
    </source>
</evidence>